<dbReference type="AlphaFoldDB" id="A0A450WM71"/>
<reference evidence="1" key="1">
    <citation type="submission" date="2019-02" db="EMBL/GenBank/DDBJ databases">
        <authorList>
            <person name="Gruber-Vodicka R. H."/>
            <person name="Seah K. B. B."/>
        </authorList>
    </citation>
    <scope>NUCLEOTIDE SEQUENCE</scope>
    <source>
        <strain evidence="1">BECK_S313</strain>
    </source>
</reference>
<sequence>MKIEAHTAREYADAISELLPPGKAWDWPAGGMGDDLLLGTARELARIEGETQKVLDNAIETHRPKESSWHIDAYRKVAADALDGLVEVMPRRAFTAGSKAGERLWSHDAPNRSFPIPLVQVDHLLRPFRAGSHAGDLLWGNRSRYLLRVRYYRSVVKEGVLWEALAAFRQAHVFLWFEDITGVGGFYAQD</sequence>
<protein>
    <submittedName>
        <fullName evidence="1">Uncharacterized protein</fullName>
    </submittedName>
</protein>
<proteinExistence type="predicted"/>
<name>A0A450WM71_9GAMM</name>
<gene>
    <name evidence="1" type="ORF">BECKLPF1236B_GA0070989_11348</name>
</gene>
<organism evidence="1">
    <name type="scientific">Candidatus Kentrum sp. LPFa</name>
    <dbReference type="NCBI Taxonomy" id="2126335"/>
    <lineage>
        <taxon>Bacteria</taxon>
        <taxon>Pseudomonadati</taxon>
        <taxon>Pseudomonadota</taxon>
        <taxon>Gammaproteobacteria</taxon>
        <taxon>Candidatus Kentrum</taxon>
    </lineage>
</organism>
<accession>A0A450WM71</accession>
<dbReference type="EMBL" id="CAADFK010000134">
    <property type="protein sequence ID" value="VFK18120.1"/>
    <property type="molecule type" value="Genomic_DNA"/>
</dbReference>
<evidence type="ECO:0000313" key="1">
    <source>
        <dbReference type="EMBL" id="VFK18120.1"/>
    </source>
</evidence>